<dbReference type="Pfam" id="PF00364">
    <property type="entry name" value="Biotin_lipoyl"/>
    <property type="match status" value="1"/>
</dbReference>
<proteinExistence type="predicted"/>
<gene>
    <name evidence="6" type="primary">accB</name>
    <name evidence="6" type="ORF">PZ740_12200</name>
</gene>
<dbReference type="RefSeq" id="WP_327789560.1">
    <property type="nucleotide sequence ID" value="NZ_JARGEQ010000126.1"/>
</dbReference>
<dbReference type="PROSITE" id="PS50968">
    <property type="entry name" value="BIOTINYL_LIPOYL"/>
    <property type="match status" value="1"/>
</dbReference>
<evidence type="ECO:0000256" key="1">
    <source>
        <dbReference type="ARBA" id="ARBA00003761"/>
    </source>
</evidence>
<keyword evidence="6" id="KW-0436">Ligase</keyword>
<dbReference type="PRINTS" id="PR01071">
    <property type="entry name" value="ACOABIOTINCC"/>
</dbReference>
<dbReference type="PANTHER" id="PTHR45266:SF3">
    <property type="entry name" value="OXALOACETATE DECARBOXYLASE ALPHA CHAIN"/>
    <property type="match status" value="1"/>
</dbReference>
<keyword evidence="4" id="KW-0275">Fatty acid biosynthesis</keyword>
<organism evidence="6 7">
    <name type="scientific">Marinimicrococcus flavescens</name>
    <dbReference type="NCBI Taxonomy" id="3031815"/>
    <lineage>
        <taxon>Bacteria</taxon>
        <taxon>Pseudomonadati</taxon>
        <taxon>Pseudomonadota</taxon>
        <taxon>Alphaproteobacteria</taxon>
        <taxon>Geminicoccales</taxon>
        <taxon>Geminicoccaceae</taxon>
        <taxon>Marinimicrococcus</taxon>
    </lineage>
</organism>
<dbReference type="NCBIfam" id="TIGR00531">
    <property type="entry name" value="BCCP"/>
    <property type="match status" value="1"/>
</dbReference>
<dbReference type="CDD" id="cd06850">
    <property type="entry name" value="biotinyl_domain"/>
    <property type="match status" value="1"/>
</dbReference>
<evidence type="ECO:0000256" key="2">
    <source>
        <dbReference type="ARBA" id="ARBA00017562"/>
    </source>
</evidence>
<sequence length="154" mass="16296">MSKLEIDIDYIAQLAELLQRTGLTEIEIGQGEAKIRVAKQIQTVMEVSAPVHQHAPQLQAAAPAPAAEPAPVSDAAHPGVITSPMVGTAYLAGEPGSPPFVTVGQEVHEGATLLIIEAMKVMNSIRAPRSGRVTKIFVENAAPVEYGEPLMIIE</sequence>
<keyword evidence="4" id="KW-0443">Lipid metabolism</keyword>
<keyword evidence="4" id="KW-0276">Fatty acid metabolism</keyword>
<evidence type="ECO:0000259" key="5">
    <source>
        <dbReference type="PROSITE" id="PS50968"/>
    </source>
</evidence>
<evidence type="ECO:0000256" key="3">
    <source>
        <dbReference type="ARBA" id="ARBA00023267"/>
    </source>
</evidence>
<keyword evidence="4" id="KW-0444">Lipid biosynthesis</keyword>
<dbReference type="GO" id="GO:0009317">
    <property type="term" value="C:acetyl-CoA carboxylase complex"/>
    <property type="evidence" value="ECO:0007669"/>
    <property type="project" value="InterPro"/>
</dbReference>
<dbReference type="SUPFAM" id="SSF51230">
    <property type="entry name" value="Single hybrid motif"/>
    <property type="match status" value="1"/>
</dbReference>
<dbReference type="AlphaFoldDB" id="A0AAP4D637"/>
<reference evidence="6 7" key="1">
    <citation type="submission" date="2023-03" db="EMBL/GenBank/DDBJ databases">
        <title>YIM 152171 draft genome.</title>
        <authorList>
            <person name="Yang Z."/>
        </authorList>
    </citation>
    <scope>NUCLEOTIDE SEQUENCE [LARGE SCALE GENOMIC DNA]</scope>
    <source>
        <strain evidence="6 7">YIM 152171</strain>
    </source>
</reference>
<dbReference type="Gene3D" id="2.40.50.100">
    <property type="match status" value="1"/>
</dbReference>
<name>A0AAP4D637_9PROT</name>
<dbReference type="InterPro" id="IPR000089">
    <property type="entry name" value="Biotin_lipoyl"/>
</dbReference>
<accession>A0AAP4D637</accession>
<dbReference type="InterPro" id="IPR001249">
    <property type="entry name" value="AcCoA_biotinCC"/>
</dbReference>
<protein>
    <recommendedName>
        <fullName evidence="2 4">Biotin carboxyl carrier protein of acetyl-CoA carboxylase</fullName>
    </recommendedName>
</protein>
<evidence type="ECO:0000256" key="4">
    <source>
        <dbReference type="RuleBase" id="RU364072"/>
    </source>
</evidence>
<dbReference type="Proteomes" id="UP001301140">
    <property type="component" value="Unassembled WGS sequence"/>
</dbReference>
<comment type="function">
    <text evidence="1 4">This protein is a component of the acetyl coenzyme A carboxylase complex; first, biotin carboxylase catalyzes the carboxylation of the carrier protein and then the transcarboxylase transfers the carboxyl group to form malonyl-CoA.</text>
</comment>
<dbReference type="GO" id="GO:0006633">
    <property type="term" value="P:fatty acid biosynthetic process"/>
    <property type="evidence" value="ECO:0007669"/>
    <property type="project" value="UniProtKB-KW"/>
</dbReference>
<dbReference type="InterPro" id="IPR050709">
    <property type="entry name" value="Biotin_Carboxyl_Carrier/Decarb"/>
</dbReference>
<evidence type="ECO:0000313" key="6">
    <source>
        <dbReference type="EMBL" id="MDF1587139.1"/>
    </source>
</evidence>
<keyword evidence="7" id="KW-1185">Reference proteome</keyword>
<feature type="domain" description="Lipoyl-binding" evidence="5">
    <location>
        <begin position="78"/>
        <end position="154"/>
    </location>
</feature>
<dbReference type="GO" id="GO:0003989">
    <property type="term" value="F:acetyl-CoA carboxylase activity"/>
    <property type="evidence" value="ECO:0007669"/>
    <property type="project" value="InterPro"/>
</dbReference>
<dbReference type="PANTHER" id="PTHR45266">
    <property type="entry name" value="OXALOACETATE DECARBOXYLASE ALPHA CHAIN"/>
    <property type="match status" value="1"/>
</dbReference>
<dbReference type="InterPro" id="IPR011053">
    <property type="entry name" value="Single_hybrid_motif"/>
</dbReference>
<dbReference type="FunFam" id="2.40.50.100:FF:000003">
    <property type="entry name" value="Acetyl-CoA carboxylase biotin carboxyl carrier protein"/>
    <property type="match status" value="1"/>
</dbReference>
<comment type="pathway">
    <text evidence="4">Lipid metabolism; fatty acid biosynthesis.</text>
</comment>
<evidence type="ECO:0000313" key="7">
    <source>
        <dbReference type="Proteomes" id="UP001301140"/>
    </source>
</evidence>
<comment type="caution">
    <text evidence="6">The sequence shown here is derived from an EMBL/GenBank/DDBJ whole genome shotgun (WGS) entry which is preliminary data.</text>
</comment>
<keyword evidence="3 4" id="KW-0092">Biotin</keyword>
<dbReference type="EMBL" id="JARGEQ010000126">
    <property type="protein sequence ID" value="MDF1587139.1"/>
    <property type="molecule type" value="Genomic_DNA"/>
</dbReference>